<reference evidence="10" key="1">
    <citation type="journal article" date="2013" name="PLoS ONE">
        <title>Metagenomic insights into the carbohydrate-active enzymes carried by the microorganisms adhering to solid digesta in the rumen of cows.</title>
        <authorList>
            <person name="Wang L."/>
            <person name="Hatem A."/>
            <person name="Catalyurek U.V."/>
            <person name="Morrison M."/>
            <person name="Yu Z."/>
        </authorList>
    </citation>
    <scope>NUCLEOTIDE SEQUENCE</scope>
</reference>
<dbReference type="Gene3D" id="3.20.20.140">
    <property type="entry name" value="Metal-dependent hydrolases"/>
    <property type="match status" value="1"/>
</dbReference>
<dbReference type="InterPro" id="IPR016195">
    <property type="entry name" value="Pol/histidinol_Pase-like"/>
</dbReference>
<comment type="similarity">
    <text evidence="2 8">Belongs to the PHP hydrolase family. HisK subfamily.</text>
</comment>
<evidence type="ECO:0000256" key="6">
    <source>
        <dbReference type="ARBA" id="ARBA00023102"/>
    </source>
</evidence>
<dbReference type="AlphaFoldDB" id="W0FTU4"/>
<evidence type="ECO:0000256" key="7">
    <source>
        <dbReference type="ARBA" id="ARBA00049158"/>
    </source>
</evidence>
<name>W0FTU4_9BACT</name>
<keyword evidence="4 8" id="KW-0028">Amino-acid biosynthesis</keyword>
<evidence type="ECO:0000256" key="3">
    <source>
        <dbReference type="ARBA" id="ARBA00013085"/>
    </source>
</evidence>
<protein>
    <recommendedName>
        <fullName evidence="3 8">Histidinol-phosphatase</fullName>
        <shortName evidence="8">HolPase</shortName>
        <ecNumber evidence="3 8">3.1.3.15</ecNumber>
    </recommendedName>
</protein>
<keyword evidence="5 8" id="KW-0378">Hydrolase</keyword>
<evidence type="ECO:0000313" key="10">
    <source>
        <dbReference type="EMBL" id="AHF27019.1"/>
    </source>
</evidence>
<sequence>MSDMNDRAYTTRSNIHSHTTFADGRDTPEEMVRAALALGFHTLGFSEHGHADYDDNSMTLAEESEYRAEIRRLKAKYAGQLDILLGYEHDWQSPANVSEYEYYIESVHYVDKGEALFCVDNTRKKLTDAARELYGGDMYALCRDYFATVCRSIEGTNAAIIGHIELVMKFNEARDLFDDTDPRYLGPALECAEVAARSGRLVEINSGAISRGYRTRPYPNAAMLRRVAECGGRIILTSDCHNCDYLDCNFAESAELARACGFRTAWEYRGNQAVEYPL</sequence>
<accession>W0FTU4</accession>
<evidence type="ECO:0000256" key="5">
    <source>
        <dbReference type="ARBA" id="ARBA00022801"/>
    </source>
</evidence>
<dbReference type="InterPro" id="IPR010140">
    <property type="entry name" value="Histidinol_P_phosphatase_HisJ"/>
</dbReference>
<dbReference type="UniPathway" id="UPA00031">
    <property type="reaction ID" value="UER00013"/>
</dbReference>
<feature type="domain" description="PHP" evidence="9">
    <location>
        <begin position="15"/>
        <end position="206"/>
    </location>
</feature>
<dbReference type="InterPro" id="IPR004013">
    <property type="entry name" value="PHP_dom"/>
</dbReference>
<comment type="pathway">
    <text evidence="1 8">Amino-acid biosynthesis; L-histidine biosynthesis; L-histidine from 5-phospho-alpha-D-ribose 1-diphosphate: step 8/9.</text>
</comment>
<dbReference type="GO" id="GO:0000105">
    <property type="term" value="P:L-histidine biosynthetic process"/>
    <property type="evidence" value="ECO:0007669"/>
    <property type="project" value="UniProtKB-UniRule"/>
</dbReference>
<evidence type="ECO:0000256" key="1">
    <source>
        <dbReference type="ARBA" id="ARBA00004970"/>
    </source>
</evidence>
<keyword evidence="6 8" id="KW-0368">Histidine biosynthesis</keyword>
<dbReference type="EC" id="3.1.3.15" evidence="3 8"/>
<organism evidence="10">
    <name type="scientific">uncultured bacterium Contig1480</name>
    <dbReference type="NCBI Taxonomy" id="1393435"/>
    <lineage>
        <taxon>Bacteria</taxon>
        <taxon>environmental samples</taxon>
    </lineage>
</organism>
<dbReference type="PANTHER" id="PTHR21039:SF0">
    <property type="entry name" value="HISTIDINOL-PHOSPHATASE"/>
    <property type="match status" value="1"/>
</dbReference>
<evidence type="ECO:0000256" key="8">
    <source>
        <dbReference type="RuleBase" id="RU366003"/>
    </source>
</evidence>
<dbReference type="GO" id="GO:0004401">
    <property type="term" value="F:histidinol-phosphatase activity"/>
    <property type="evidence" value="ECO:0007669"/>
    <property type="project" value="UniProtKB-UniRule"/>
</dbReference>
<evidence type="ECO:0000259" key="9">
    <source>
        <dbReference type="Pfam" id="PF02811"/>
    </source>
</evidence>
<proteinExistence type="inferred from homology"/>
<dbReference type="NCBIfam" id="TIGR01856">
    <property type="entry name" value="hisJ_fam"/>
    <property type="match status" value="1"/>
</dbReference>
<evidence type="ECO:0000256" key="2">
    <source>
        <dbReference type="ARBA" id="ARBA00009152"/>
    </source>
</evidence>
<dbReference type="GO" id="GO:0005737">
    <property type="term" value="C:cytoplasm"/>
    <property type="evidence" value="ECO:0007669"/>
    <property type="project" value="TreeGrafter"/>
</dbReference>
<dbReference type="SUPFAM" id="SSF89550">
    <property type="entry name" value="PHP domain-like"/>
    <property type="match status" value="1"/>
</dbReference>
<dbReference type="EMBL" id="KC247038">
    <property type="protein sequence ID" value="AHF27019.1"/>
    <property type="molecule type" value="Genomic_DNA"/>
</dbReference>
<evidence type="ECO:0000256" key="4">
    <source>
        <dbReference type="ARBA" id="ARBA00022605"/>
    </source>
</evidence>
<comment type="catalytic activity">
    <reaction evidence="7 8">
        <text>L-histidinol phosphate + H2O = L-histidinol + phosphate</text>
        <dbReference type="Rhea" id="RHEA:14465"/>
        <dbReference type="ChEBI" id="CHEBI:15377"/>
        <dbReference type="ChEBI" id="CHEBI:43474"/>
        <dbReference type="ChEBI" id="CHEBI:57699"/>
        <dbReference type="ChEBI" id="CHEBI:57980"/>
        <dbReference type="EC" id="3.1.3.15"/>
    </reaction>
</comment>
<dbReference type="PANTHER" id="PTHR21039">
    <property type="entry name" value="HISTIDINOL PHOSPHATASE-RELATED"/>
    <property type="match status" value="1"/>
</dbReference>
<dbReference type="Pfam" id="PF02811">
    <property type="entry name" value="PHP"/>
    <property type="match status" value="1"/>
</dbReference>